<organism evidence="2 3">
    <name type="scientific">Glycomyces endophyticus</name>
    <dbReference type="NCBI Taxonomy" id="480996"/>
    <lineage>
        <taxon>Bacteria</taxon>
        <taxon>Bacillati</taxon>
        <taxon>Actinomycetota</taxon>
        <taxon>Actinomycetes</taxon>
        <taxon>Glycomycetales</taxon>
        <taxon>Glycomycetaceae</taxon>
        <taxon>Glycomyces</taxon>
    </lineage>
</organism>
<proteinExistence type="predicted"/>
<evidence type="ECO:0000256" key="1">
    <source>
        <dbReference type="SAM" id="MobiDB-lite"/>
    </source>
</evidence>
<dbReference type="Gene3D" id="1.20.1440.30">
    <property type="entry name" value="Biosynthetic Protein domain"/>
    <property type="match status" value="1"/>
</dbReference>
<dbReference type="EMBL" id="BAAAQF010000018">
    <property type="protein sequence ID" value="GAA1687518.1"/>
    <property type="molecule type" value="Genomic_DNA"/>
</dbReference>
<dbReference type="Gene3D" id="3.30.1870.10">
    <property type="entry name" value="EreA-like, domain 2"/>
    <property type="match status" value="1"/>
</dbReference>
<dbReference type="Pfam" id="PF05139">
    <property type="entry name" value="Erythro_esteras"/>
    <property type="match status" value="1"/>
</dbReference>
<accession>A0ABN2HGF0</accession>
<sequence>MEPGPHIGAAHEVIGLGEPAHGDTALADARLDLLTRLVDDGVRSIAFESDRVAGLAADDYVQGRTDSLDTALAEGLTHGFGAFDANRRLLAWMRAHNEDRAPRDRLSFHGIDGPFEFTAASPRPYLEHARDHLGADVDVAALTGDDERWSRMEAVLDPAASPGDGDEARRLRTIADDLLTALYAEAPRLVAATSRAAWDRARLHAETALGLLRYHRQAAQRLDESERWSRLSGVRDALMARNLLDVRAAEAGRGPTAVLAHNAHLRRHETRMEMAGMNLTWSGTGAIVAVLLGPKYAFIAGSLGPADRADLGGADAVLHAGEGEPRLEPAPEAEPRRD</sequence>
<comment type="caution">
    <text evidence="2">The sequence shown here is derived from an EMBL/GenBank/DDBJ whole genome shotgun (WGS) entry which is preliminary data.</text>
</comment>
<reference evidence="2 3" key="1">
    <citation type="journal article" date="2019" name="Int. J. Syst. Evol. Microbiol.">
        <title>The Global Catalogue of Microorganisms (GCM) 10K type strain sequencing project: providing services to taxonomists for standard genome sequencing and annotation.</title>
        <authorList>
            <consortium name="The Broad Institute Genomics Platform"/>
            <consortium name="The Broad Institute Genome Sequencing Center for Infectious Disease"/>
            <person name="Wu L."/>
            <person name="Ma J."/>
        </authorList>
    </citation>
    <scope>NUCLEOTIDE SEQUENCE [LARGE SCALE GENOMIC DNA]</scope>
    <source>
        <strain evidence="2 3">JCM 16001</strain>
    </source>
</reference>
<feature type="region of interest" description="Disordered" evidence="1">
    <location>
        <begin position="314"/>
        <end position="338"/>
    </location>
</feature>
<protein>
    <submittedName>
        <fullName evidence="2">Erythromycin esterase family protein</fullName>
    </submittedName>
</protein>
<evidence type="ECO:0000313" key="2">
    <source>
        <dbReference type="EMBL" id="GAA1687518.1"/>
    </source>
</evidence>
<dbReference type="PANTHER" id="PTHR31299:SF0">
    <property type="entry name" value="ESTERASE, PUTATIVE (AFU_ORTHOLOGUE AFUA_1G05850)-RELATED"/>
    <property type="match status" value="1"/>
</dbReference>
<dbReference type="RefSeq" id="WP_344489819.1">
    <property type="nucleotide sequence ID" value="NZ_BAAAQF010000018.1"/>
</dbReference>
<dbReference type="PANTHER" id="PTHR31299">
    <property type="entry name" value="ESTERASE, PUTATIVE (AFU_ORTHOLOGUE AFUA_1G05850)-RELATED"/>
    <property type="match status" value="1"/>
</dbReference>
<name>A0ABN2HGF0_9ACTN</name>
<keyword evidence="3" id="KW-1185">Reference proteome</keyword>
<dbReference type="Gene3D" id="3.40.1660.10">
    <property type="entry name" value="EreA-like (biosynthetic domain)"/>
    <property type="match status" value="1"/>
</dbReference>
<dbReference type="CDD" id="cd14728">
    <property type="entry name" value="Ere-like"/>
    <property type="match status" value="1"/>
</dbReference>
<dbReference type="SUPFAM" id="SSF159501">
    <property type="entry name" value="EreA/ChaN-like"/>
    <property type="match status" value="1"/>
</dbReference>
<dbReference type="Proteomes" id="UP001499851">
    <property type="component" value="Unassembled WGS sequence"/>
</dbReference>
<dbReference type="InterPro" id="IPR052036">
    <property type="entry name" value="Hydrolase/PRTase-associated"/>
</dbReference>
<dbReference type="InterPro" id="IPR007815">
    <property type="entry name" value="Emycin_Estase"/>
</dbReference>
<gene>
    <name evidence="2" type="ORF">GCM10009830_38890</name>
</gene>
<evidence type="ECO:0000313" key="3">
    <source>
        <dbReference type="Proteomes" id="UP001499851"/>
    </source>
</evidence>
<feature type="compositionally biased region" description="Basic and acidic residues" evidence="1">
    <location>
        <begin position="321"/>
        <end position="338"/>
    </location>
</feature>